<evidence type="ECO:0000313" key="2">
    <source>
        <dbReference type="EMBL" id="SNB71874.1"/>
    </source>
</evidence>
<dbReference type="AlphaFoldDB" id="A0A212RHP3"/>
<dbReference type="RefSeq" id="WP_088520681.1">
    <property type="nucleotide sequence ID" value="NZ_FYDG01000004.1"/>
</dbReference>
<dbReference type="Proteomes" id="UP000198418">
    <property type="component" value="Unassembled WGS sequence"/>
</dbReference>
<proteinExistence type="predicted"/>
<gene>
    <name evidence="2" type="ORF">SAMN06265338_104236</name>
</gene>
<feature type="region of interest" description="Disordered" evidence="1">
    <location>
        <begin position="46"/>
        <end position="71"/>
    </location>
</feature>
<organism evidence="2 3">
    <name type="scientific">Rhodoblastus acidophilus</name>
    <name type="common">Rhodopseudomonas acidophila</name>
    <dbReference type="NCBI Taxonomy" id="1074"/>
    <lineage>
        <taxon>Bacteria</taxon>
        <taxon>Pseudomonadati</taxon>
        <taxon>Pseudomonadota</taxon>
        <taxon>Alphaproteobacteria</taxon>
        <taxon>Hyphomicrobiales</taxon>
        <taxon>Rhodoblastaceae</taxon>
        <taxon>Rhodoblastus</taxon>
    </lineage>
</organism>
<name>A0A212RHP3_RHOAC</name>
<protein>
    <submittedName>
        <fullName evidence="2">Uncharacterized protein</fullName>
    </submittedName>
</protein>
<sequence>MSKTIGAADLAAAVQRAVASLKIKPEPVTVGFVAPETPGAVVAADKPRGAQAKTANPRGAGPKPVAARLVA</sequence>
<accession>A0A212RHP3</accession>
<evidence type="ECO:0000256" key="1">
    <source>
        <dbReference type="SAM" id="MobiDB-lite"/>
    </source>
</evidence>
<evidence type="ECO:0000313" key="3">
    <source>
        <dbReference type="Proteomes" id="UP000198418"/>
    </source>
</evidence>
<keyword evidence="3" id="KW-1185">Reference proteome</keyword>
<reference evidence="3" key="1">
    <citation type="submission" date="2017-06" db="EMBL/GenBank/DDBJ databases">
        <authorList>
            <person name="Varghese N."/>
            <person name="Submissions S."/>
        </authorList>
    </citation>
    <scope>NUCLEOTIDE SEQUENCE [LARGE SCALE GENOMIC DNA]</scope>
    <source>
        <strain evidence="3">DSM 137</strain>
    </source>
</reference>
<dbReference type="EMBL" id="FYDG01000004">
    <property type="protein sequence ID" value="SNB71874.1"/>
    <property type="molecule type" value="Genomic_DNA"/>
</dbReference>